<reference evidence="3" key="1">
    <citation type="submission" date="2023-03" db="EMBL/GenBank/DDBJ databases">
        <title>Andean soil-derived lignocellulolytic bacterial consortium as a source of novel taxa and putative plastic-active enzymes.</title>
        <authorList>
            <person name="Diaz-Garcia L."/>
            <person name="Chuvochina M."/>
            <person name="Feuerriegel G."/>
            <person name="Bunk B."/>
            <person name="Sproer C."/>
            <person name="Streit W.R."/>
            <person name="Rodriguez L.M."/>
            <person name="Overmann J."/>
            <person name="Jimenez D.J."/>
        </authorList>
    </citation>
    <scope>NUCLEOTIDE SEQUENCE</scope>
    <source>
        <strain evidence="3">MAG 4610</strain>
    </source>
</reference>
<gene>
    <name evidence="3" type="ORF">P0Y48_01480</name>
</gene>
<evidence type="ECO:0000256" key="2">
    <source>
        <dbReference type="SAM" id="Phobius"/>
    </source>
</evidence>
<keyword evidence="2" id="KW-1133">Transmembrane helix</keyword>
<proteinExistence type="predicted"/>
<dbReference type="Proteomes" id="UP001213972">
    <property type="component" value="Chromosome"/>
</dbReference>
<name>A0AAJ6B5K7_9MICO</name>
<organism evidence="3 4">
    <name type="scientific">Candidatus Microbacterium phytovorans</name>
    <dbReference type="NCBI Taxonomy" id="3121374"/>
    <lineage>
        <taxon>Bacteria</taxon>
        <taxon>Bacillati</taxon>
        <taxon>Actinomycetota</taxon>
        <taxon>Actinomycetes</taxon>
        <taxon>Micrococcales</taxon>
        <taxon>Microbacteriaceae</taxon>
        <taxon>Microbacterium</taxon>
    </lineage>
</organism>
<dbReference type="InterPro" id="IPR021373">
    <property type="entry name" value="DUF2993"/>
</dbReference>
<keyword evidence="2" id="KW-0472">Membrane</keyword>
<dbReference type="Pfam" id="PF11209">
    <property type="entry name" value="LmeA"/>
    <property type="match status" value="1"/>
</dbReference>
<sequence length="277" mass="29103">MSADSQPTQPLPDPEAQWVLSSPTSPPRRRRRWPWIVALIVVVALAIGAWFAGDAIARSIVKQTIREQAITQLSLPADQQIDVELDGAVLLGLIVGSLPEVRVASDDVPLGQLTADISVVAQDVPVHGGGDWSGAYATATLDEAQLEGLLATLDGFPADTVEIDAPDVAVTFELNALVTKVPVGVALTPRAENGDLVLSPASLRIADAEISAESIVQQFGALASTVVRDWDVCIAQYLPAAVTLTGVRVDPDAVVADFEIDSAILRDTSAQENGTCS</sequence>
<accession>A0AAJ6B5K7</accession>
<feature type="transmembrane region" description="Helical" evidence="2">
    <location>
        <begin position="33"/>
        <end position="53"/>
    </location>
</feature>
<evidence type="ECO:0000313" key="4">
    <source>
        <dbReference type="Proteomes" id="UP001213972"/>
    </source>
</evidence>
<feature type="region of interest" description="Disordered" evidence="1">
    <location>
        <begin position="1"/>
        <end position="29"/>
    </location>
</feature>
<protein>
    <submittedName>
        <fullName evidence="3">DUF2993 domain-containing protein</fullName>
    </submittedName>
</protein>
<evidence type="ECO:0000313" key="3">
    <source>
        <dbReference type="EMBL" id="WEK13911.1"/>
    </source>
</evidence>
<keyword evidence="2" id="KW-0812">Transmembrane</keyword>
<dbReference type="AlphaFoldDB" id="A0AAJ6B5K7"/>
<evidence type="ECO:0000256" key="1">
    <source>
        <dbReference type="SAM" id="MobiDB-lite"/>
    </source>
</evidence>
<dbReference type="EMBL" id="CP119321">
    <property type="protein sequence ID" value="WEK13911.1"/>
    <property type="molecule type" value="Genomic_DNA"/>
</dbReference>